<dbReference type="GO" id="GO:0042773">
    <property type="term" value="P:ATP synthesis coupled electron transport"/>
    <property type="evidence" value="ECO:0007669"/>
    <property type="project" value="InterPro"/>
</dbReference>
<dbReference type="InterPro" id="IPR046396">
    <property type="entry name" value="Transporter_DabB"/>
</dbReference>
<dbReference type="GO" id="GO:0012505">
    <property type="term" value="C:endomembrane system"/>
    <property type="evidence" value="ECO:0007669"/>
    <property type="project" value="UniProtKB-SubCell"/>
</dbReference>
<dbReference type="InterPro" id="IPR001750">
    <property type="entry name" value="ND/Mrp_TM"/>
</dbReference>
<evidence type="ECO:0000313" key="11">
    <source>
        <dbReference type="EMBL" id="SFR61843.1"/>
    </source>
</evidence>
<dbReference type="PRINTS" id="PR01434">
    <property type="entry name" value="NADHDHGNASE5"/>
</dbReference>
<dbReference type="HAMAP" id="MF_00862">
    <property type="entry name" value="DabB"/>
    <property type="match status" value="1"/>
</dbReference>
<evidence type="ECO:0000256" key="6">
    <source>
        <dbReference type="ARBA" id="ARBA00023136"/>
    </source>
</evidence>
<keyword evidence="6 7" id="KW-0472">Membrane</keyword>
<evidence type="ECO:0000256" key="4">
    <source>
        <dbReference type="ARBA" id="ARBA00022692"/>
    </source>
</evidence>
<dbReference type="PANTHER" id="PTHR42829">
    <property type="entry name" value="NADH-UBIQUINONE OXIDOREDUCTASE CHAIN 5"/>
    <property type="match status" value="1"/>
</dbReference>
<dbReference type="InterPro" id="IPR003945">
    <property type="entry name" value="NU5C-like"/>
</dbReference>
<feature type="domain" description="NADH:quinone oxidoreductase/Mrp antiporter transmembrane" evidence="9">
    <location>
        <begin position="121"/>
        <end position="344"/>
    </location>
</feature>
<keyword evidence="2 7" id="KW-0813">Transport</keyword>
<accession>A0A1I6I563</accession>
<feature type="transmembrane region" description="Helical" evidence="7">
    <location>
        <begin position="410"/>
        <end position="430"/>
    </location>
</feature>
<evidence type="ECO:0000256" key="3">
    <source>
        <dbReference type="ARBA" id="ARBA00022475"/>
    </source>
</evidence>
<dbReference type="EMBL" id="FOYW01000001">
    <property type="protein sequence ID" value="SFR61843.1"/>
    <property type="molecule type" value="Genomic_DNA"/>
</dbReference>
<reference evidence="12" key="1">
    <citation type="submission" date="2016-10" db="EMBL/GenBank/DDBJ databases">
        <authorList>
            <person name="Varghese N."/>
            <person name="Submissions S."/>
        </authorList>
    </citation>
    <scope>NUCLEOTIDE SEQUENCE [LARGE SCALE GENOMIC DNA]</scope>
    <source>
        <strain evidence="12">CGMCC 1.9167</strain>
    </source>
</reference>
<dbReference type="AlphaFoldDB" id="A0A1I6I563"/>
<dbReference type="NCBIfam" id="NF006029">
    <property type="entry name" value="PRK08168.1"/>
    <property type="match status" value="1"/>
</dbReference>
<sequence length="536" mass="58927">MPLSSTLMLTIPALCFLAGLWSGSSGLSHSRLAQWQQRLGQYLWLPLPFLLVLMLTHPESAADLDILSLTPLTLVMLALVTGMAFVLMRFSRHYMAGDPRLPHYYRWFWLTLGSVSLTIMANHLLLFWFGWMTISLCLHRLLTHYPERPRAVLAAHKKFILARTAELALLAAFTMLHLQHQTFLIDELRAHFSQPGATLSWQDQVAAGLIAIAALIKCAQLPVHGWLIQVVEAPTPVSALLHAGVINLGGFLLILFAPLLMLATAAQWLILIVAGLSTVLAALIMTTRVSQKVRLAWSTCAQMGLMLVECALGLFELALLHLLAHSAYKAYAFLNSGSAVYDDIQQRLAPAAVPSSVDWSVAAVIAASAVGVVAALLNPGGAWSPWLLLALALTMLIAQRRSTEAHASLAGLGMIALTLSLVYGLLKTAMAPVLESSGIQAAPASGPADVWGMLMFTTLFALGWLLRYQFRRPRTQHLYTALYAGLYLDEWFTRATLRIWPVRLPVNPRQKQCDLDLSELDNRSPTHEYAAQPQKL</sequence>
<dbReference type="OrthoDB" id="9768329at2"/>
<feature type="transmembrane region" description="Helical" evidence="7">
    <location>
        <begin position="265"/>
        <end position="285"/>
    </location>
</feature>
<feature type="transmembrane region" description="Helical" evidence="7">
    <location>
        <begin position="107"/>
        <end position="138"/>
    </location>
</feature>
<dbReference type="STRING" id="650891.SAMN05216203_1832"/>
<keyword evidence="5 7" id="KW-1133">Transmembrane helix</keyword>
<feature type="transmembrane region" description="Helical" evidence="7">
    <location>
        <begin position="66"/>
        <end position="87"/>
    </location>
</feature>
<dbReference type="RefSeq" id="WP_092011168.1">
    <property type="nucleotide sequence ID" value="NZ_FOYW01000001.1"/>
</dbReference>
<dbReference type="GO" id="GO:0015990">
    <property type="term" value="P:electron transport coupled proton transport"/>
    <property type="evidence" value="ECO:0007669"/>
    <property type="project" value="TreeGrafter"/>
</dbReference>
<comment type="subcellular location">
    <subcellularLocation>
        <location evidence="7">Cell membrane</location>
        <topology evidence="7">Multi-pass membrane protein</topology>
    </subcellularLocation>
    <subcellularLocation>
        <location evidence="1">Endomembrane system</location>
        <topology evidence="1">Multi-pass membrane protein</topology>
    </subcellularLocation>
    <subcellularLocation>
        <location evidence="8">Membrane</location>
        <topology evidence="8">Multi-pass membrane protein</topology>
    </subcellularLocation>
</comment>
<gene>
    <name evidence="7" type="primary">dabB</name>
    <name evidence="11" type="ORF">SAMN05216203_1832</name>
</gene>
<dbReference type="InterPro" id="IPR001516">
    <property type="entry name" value="Proton_antipo_N"/>
</dbReference>
<keyword evidence="4 7" id="KW-0812">Transmembrane</keyword>
<feature type="transmembrane region" description="Helical" evidence="7">
    <location>
        <begin position="450"/>
        <end position="468"/>
    </location>
</feature>
<keyword evidence="3 7" id="KW-1003">Cell membrane</keyword>
<comment type="subunit">
    <text evidence="7">Forms a complex with DabA.</text>
</comment>
<dbReference type="PANTHER" id="PTHR42829:SF1">
    <property type="entry name" value="INORGANIC CARBON TRANSPORTER SUBUNIT DABB-RELATED"/>
    <property type="match status" value="1"/>
</dbReference>
<evidence type="ECO:0000256" key="2">
    <source>
        <dbReference type="ARBA" id="ARBA00022448"/>
    </source>
</evidence>
<dbReference type="Pfam" id="PF00662">
    <property type="entry name" value="Proton_antipo_N"/>
    <property type="match status" value="1"/>
</dbReference>
<feature type="transmembrane region" description="Helical" evidence="7">
    <location>
        <begin position="42"/>
        <end position="59"/>
    </location>
</feature>
<evidence type="ECO:0000256" key="5">
    <source>
        <dbReference type="ARBA" id="ARBA00022989"/>
    </source>
</evidence>
<feature type="transmembrane region" description="Helical" evidence="7">
    <location>
        <begin position="205"/>
        <end position="227"/>
    </location>
</feature>
<feature type="transmembrane region" description="Helical" evidence="7">
    <location>
        <begin position="239"/>
        <end position="259"/>
    </location>
</feature>
<evidence type="ECO:0000259" key="9">
    <source>
        <dbReference type="Pfam" id="PF00361"/>
    </source>
</evidence>
<dbReference type="GO" id="GO:0005886">
    <property type="term" value="C:plasma membrane"/>
    <property type="evidence" value="ECO:0007669"/>
    <property type="project" value="UniProtKB-SubCell"/>
</dbReference>
<feature type="transmembrane region" description="Helical" evidence="7">
    <location>
        <begin position="357"/>
        <end position="377"/>
    </location>
</feature>
<feature type="domain" description="NADH-Ubiquinone oxidoreductase (complex I) chain 5 N-terminal" evidence="10">
    <location>
        <begin position="68"/>
        <end position="105"/>
    </location>
</feature>
<dbReference type="Proteomes" id="UP000198644">
    <property type="component" value="Unassembled WGS sequence"/>
</dbReference>
<evidence type="ECO:0000256" key="1">
    <source>
        <dbReference type="ARBA" id="ARBA00004127"/>
    </source>
</evidence>
<comment type="similarity">
    <text evidence="7">Belongs to the inorganic carbon transporter (TC 9.A.2) DabB family.</text>
</comment>
<dbReference type="GO" id="GO:0008137">
    <property type="term" value="F:NADH dehydrogenase (ubiquinone) activity"/>
    <property type="evidence" value="ECO:0007669"/>
    <property type="project" value="InterPro"/>
</dbReference>
<evidence type="ECO:0000313" key="12">
    <source>
        <dbReference type="Proteomes" id="UP000198644"/>
    </source>
</evidence>
<dbReference type="Pfam" id="PF00361">
    <property type="entry name" value="Proton_antipo_M"/>
    <property type="match status" value="1"/>
</dbReference>
<keyword evidence="12" id="KW-1185">Reference proteome</keyword>
<organism evidence="11 12">
    <name type="scientific">Marinobacter daqiaonensis</name>
    <dbReference type="NCBI Taxonomy" id="650891"/>
    <lineage>
        <taxon>Bacteria</taxon>
        <taxon>Pseudomonadati</taxon>
        <taxon>Pseudomonadota</taxon>
        <taxon>Gammaproteobacteria</taxon>
        <taxon>Pseudomonadales</taxon>
        <taxon>Marinobacteraceae</taxon>
        <taxon>Marinobacter</taxon>
    </lineage>
</organism>
<evidence type="ECO:0000256" key="7">
    <source>
        <dbReference type="HAMAP-Rule" id="MF_00862"/>
    </source>
</evidence>
<evidence type="ECO:0000259" key="10">
    <source>
        <dbReference type="Pfam" id="PF00662"/>
    </source>
</evidence>
<protein>
    <recommendedName>
        <fullName evidence="7">Probable inorganic carbon transporter subunit DabB</fullName>
    </recommendedName>
</protein>
<evidence type="ECO:0000256" key="8">
    <source>
        <dbReference type="RuleBase" id="RU000320"/>
    </source>
</evidence>
<proteinExistence type="inferred from homology"/>
<dbReference type="GO" id="GO:0003954">
    <property type="term" value="F:NADH dehydrogenase activity"/>
    <property type="evidence" value="ECO:0007669"/>
    <property type="project" value="TreeGrafter"/>
</dbReference>
<comment type="function">
    <text evidence="7">Part of an energy-coupled inorganic carbon pump.</text>
</comment>
<name>A0A1I6I563_9GAMM</name>